<evidence type="ECO:0000259" key="1">
    <source>
        <dbReference type="Pfam" id="PF01408"/>
    </source>
</evidence>
<dbReference type="Pfam" id="PF01408">
    <property type="entry name" value="GFO_IDH_MocA"/>
    <property type="match status" value="1"/>
</dbReference>
<dbReference type="SUPFAM" id="SSF51735">
    <property type="entry name" value="NAD(P)-binding Rossmann-fold domains"/>
    <property type="match status" value="1"/>
</dbReference>
<evidence type="ECO:0000313" key="3">
    <source>
        <dbReference type="EMBL" id="MBC2595725.1"/>
    </source>
</evidence>
<keyword evidence="4" id="KW-1185">Reference proteome</keyword>
<dbReference type="PANTHER" id="PTHR43708:SF8">
    <property type="entry name" value="OXIDOREDUCTASE"/>
    <property type="match status" value="1"/>
</dbReference>
<proteinExistence type="predicted"/>
<gene>
    <name evidence="3" type="ORF">H5P28_15770</name>
</gene>
<dbReference type="InterPro" id="IPR051317">
    <property type="entry name" value="Gfo/Idh/MocA_oxidoreduct"/>
</dbReference>
<dbReference type="InterPro" id="IPR000683">
    <property type="entry name" value="Gfo/Idh/MocA-like_OxRdtase_N"/>
</dbReference>
<name>A0A842HGB1_9BACT</name>
<organism evidence="3 4">
    <name type="scientific">Ruficoccus amylovorans</name>
    <dbReference type="NCBI Taxonomy" id="1804625"/>
    <lineage>
        <taxon>Bacteria</taxon>
        <taxon>Pseudomonadati</taxon>
        <taxon>Verrucomicrobiota</taxon>
        <taxon>Opitutia</taxon>
        <taxon>Puniceicoccales</taxon>
        <taxon>Cerasicoccaceae</taxon>
        <taxon>Ruficoccus</taxon>
    </lineage>
</organism>
<dbReference type="InterPro" id="IPR036291">
    <property type="entry name" value="NAD(P)-bd_dom_sf"/>
</dbReference>
<evidence type="ECO:0000313" key="4">
    <source>
        <dbReference type="Proteomes" id="UP000546464"/>
    </source>
</evidence>
<accession>A0A842HGB1</accession>
<feature type="domain" description="Gfo/Idh/MocA-like oxidoreductase N-terminal" evidence="1">
    <location>
        <begin position="31"/>
        <end position="127"/>
    </location>
</feature>
<dbReference type="SUPFAM" id="SSF55347">
    <property type="entry name" value="Glyceraldehyde-3-phosphate dehydrogenase-like, C-terminal domain"/>
    <property type="match status" value="1"/>
</dbReference>
<dbReference type="PANTHER" id="PTHR43708">
    <property type="entry name" value="CONSERVED EXPRESSED OXIDOREDUCTASE (EUROFUNG)"/>
    <property type="match status" value="1"/>
</dbReference>
<comment type="caution">
    <text evidence="3">The sequence shown here is derived from an EMBL/GenBank/DDBJ whole genome shotgun (WGS) entry which is preliminary data.</text>
</comment>
<feature type="domain" description="GFO/IDH/MocA-like oxidoreductase" evidence="2">
    <location>
        <begin position="142"/>
        <end position="271"/>
    </location>
</feature>
<reference evidence="3 4" key="1">
    <citation type="submission" date="2020-07" db="EMBL/GenBank/DDBJ databases">
        <authorList>
            <person name="Feng X."/>
        </authorList>
    </citation>
    <scope>NUCLEOTIDE SEQUENCE [LARGE SCALE GENOMIC DNA]</scope>
    <source>
        <strain evidence="3 4">JCM31066</strain>
    </source>
</reference>
<dbReference type="EMBL" id="JACHVB010000052">
    <property type="protein sequence ID" value="MBC2595725.1"/>
    <property type="molecule type" value="Genomic_DNA"/>
</dbReference>
<protein>
    <submittedName>
        <fullName evidence="3">Gfo/Idh/MocA family oxidoreductase</fullName>
    </submittedName>
</protein>
<dbReference type="AlphaFoldDB" id="A0A842HGB1"/>
<dbReference type="Gene3D" id="3.40.50.720">
    <property type="entry name" value="NAD(P)-binding Rossmann-like Domain"/>
    <property type="match status" value="1"/>
</dbReference>
<dbReference type="Proteomes" id="UP000546464">
    <property type="component" value="Unassembled WGS sequence"/>
</dbReference>
<sequence>MQGGRSQGRATEYRFAFAGLRHSHIFSLIERVSAHPACQIVAAWEADDTARAAAERVCGLPFEYSDFDTLLSESGCNVVAIGDTYARRGALAIRALKAGCHVIADKPLCTSLEELGEISSLARAGGLSVGCMLDLTEAPAIRGLREIIRDGKIGSVQTVTILAQHPLLYGQRAGWYFAGDQHGGTVNDIGVHVFDLLPWLTGSAWERMISVREWNAKAKEAPHFCDCAQMYGTLENGVSCFADLSYLAPDRCGYSLAQYWRLTVHGTSGMAEASYGAKTLSLATDSDEEIQRVALTEIPASGRNYLQNFLDEISAKDQTCEGALSTEDILKTTRLVLQAQQIASEKNEDSHS</sequence>
<dbReference type="Gene3D" id="3.30.360.10">
    <property type="entry name" value="Dihydrodipicolinate Reductase, domain 2"/>
    <property type="match status" value="1"/>
</dbReference>
<dbReference type="InterPro" id="IPR055170">
    <property type="entry name" value="GFO_IDH_MocA-like_dom"/>
</dbReference>
<evidence type="ECO:0000259" key="2">
    <source>
        <dbReference type="Pfam" id="PF22725"/>
    </source>
</evidence>
<dbReference type="Pfam" id="PF22725">
    <property type="entry name" value="GFO_IDH_MocA_C3"/>
    <property type="match status" value="1"/>
</dbReference>
<dbReference type="GO" id="GO:0000166">
    <property type="term" value="F:nucleotide binding"/>
    <property type="evidence" value="ECO:0007669"/>
    <property type="project" value="InterPro"/>
</dbReference>